<dbReference type="EMBL" id="CP106793">
    <property type="protein sequence ID" value="UXY24172.1"/>
    <property type="molecule type" value="Genomic_DNA"/>
</dbReference>
<sequence>MNLYFDLHEIDAGIDIPHADRHLSAYRELRNAASDYIWLHNDIGSLEKEVAVGDLHNAVYILHIREDKTLHEAVDASNVLLGEHVDRILVAEEELTRLSDNRPHAGQARIALQRCAQDYRRLVRGDFDYHGQVRRYTGAGS</sequence>
<evidence type="ECO:0000313" key="2">
    <source>
        <dbReference type="Proteomes" id="UP001061298"/>
    </source>
</evidence>
<keyword evidence="2" id="KW-1185">Reference proteome</keyword>
<dbReference type="Proteomes" id="UP001061298">
    <property type="component" value="Chromosome"/>
</dbReference>
<name>A0ABY6EBX4_9ACTN</name>
<accession>A0ABY6EBX4</accession>
<dbReference type="InterPro" id="IPR008949">
    <property type="entry name" value="Isoprenoid_synthase_dom_sf"/>
</dbReference>
<dbReference type="SUPFAM" id="SSF48576">
    <property type="entry name" value="Terpenoid synthases"/>
    <property type="match status" value="1"/>
</dbReference>
<proteinExistence type="predicted"/>
<reference evidence="1" key="1">
    <citation type="submission" date="2022-10" db="EMBL/GenBank/DDBJ databases">
        <authorList>
            <person name="Mo P."/>
        </authorList>
    </citation>
    <scope>NUCLEOTIDE SEQUENCE</scope>
    <source>
        <strain evidence="1">HUAS 13-4</strain>
    </source>
</reference>
<evidence type="ECO:0000313" key="1">
    <source>
        <dbReference type="EMBL" id="UXY24172.1"/>
    </source>
</evidence>
<dbReference type="Pfam" id="PF19086">
    <property type="entry name" value="Terpene_syn_C_2"/>
    <property type="match status" value="1"/>
</dbReference>
<dbReference type="Gene3D" id="1.10.600.10">
    <property type="entry name" value="Farnesyl Diphosphate Synthase"/>
    <property type="match status" value="1"/>
</dbReference>
<organism evidence="1 2">
    <name type="scientific">Streptomyces cynarae</name>
    <dbReference type="NCBI Taxonomy" id="2981134"/>
    <lineage>
        <taxon>Bacteria</taxon>
        <taxon>Bacillati</taxon>
        <taxon>Actinomycetota</taxon>
        <taxon>Actinomycetes</taxon>
        <taxon>Kitasatosporales</taxon>
        <taxon>Streptomycetaceae</taxon>
        <taxon>Streptomyces</taxon>
    </lineage>
</organism>
<protein>
    <submittedName>
        <fullName evidence="1">Terpene synthase family protein</fullName>
    </submittedName>
</protein>
<gene>
    <name evidence="1" type="ORF">N8I84_39955</name>
</gene>
<dbReference type="RefSeq" id="WP_263234406.1">
    <property type="nucleotide sequence ID" value="NZ_CP106793.1"/>
</dbReference>